<evidence type="ECO:0000313" key="3">
    <source>
        <dbReference type="Proteomes" id="UP000268829"/>
    </source>
</evidence>
<dbReference type="InterPro" id="IPR007746">
    <property type="entry name" value="MerE"/>
</dbReference>
<dbReference type="GO" id="GO:0015097">
    <property type="term" value="F:mercury ion transmembrane transporter activity"/>
    <property type="evidence" value="ECO:0007669"/>
    <property type="project" value="InterPro"/>
</dbReference>
<evidence type="ECO:0000313" key="2">
    <source>
        <dbReference type="EMBL" id="RNB57944.1"/>
    </source>
</evidence>
<feature type="transmembrane region" description="Helical" evidence="1">
    <location>
        <begin position="12"/>
        <end position="39"/>
    </location>
</feature>
<gene>
    <name evidence="2" type="ORF">EDM57_09545</name>
</gene>
<organism evidence="2 3">
    <name type="scientific">Brevibacillus gelatini</name>
    <dbReference type="NCBI Taxonomy" id="1655277"/>
    <lineage>
        <taxon>Bacteria</taxon>
        <taxon>Bacillati</taxon>
        <taxon>Bacillota</taxon>
        <taxon>Bacilli</taxon>
        <taxon>Bacillales</taxon>
        <taxon>Paenibacillaceae</taxon>
        <taxon>Brevibacillus</taxon>
    </lineage>
</organism>
<sequence>MMRDTLKGVGWFLVALVTCPCHLVLILPLLAGTALGAYFMAYKTVAIIAFMLLFAFSLYMGWKRMTQDHSSVDCCTPKQRGEGE</sequence>
<dbReference type="EMBL" id="RHHS01000020">
    <property type="protein sequence ID" value="RNB57944.1"/>
    <property type="molecule type" value="Genomic_DNA"/>
</dbReference>
<keyword evidence="3" id="KW-1185">Reference proteome</keyword>
<name>A0A3M8B3C1_9BACL</name>
<comment type="caution">
    <text evidence="2">The sequence shown here is derived from an EMBL/GenBank/DDBJ whole genome shotgun (WGS) entry which is preliminary data.</text>
</comment>
<protein>
    <submittedName>
        <fullName evidence="2">Transporter</fullName>
    </submittedName>
</protein>
<keyword evidence="1" id="KW-0472">Membrane</keyword>
<dbReference type="GO" id="GO:0016020">
    <property type="term" value="C:membrane"/>
    <property type="evidence" value="ECO:0007669"/>
    <property type="project" value="InterPro"/>
</dbReference>
<dbReference type="OrthoDB" id="6697419at2"/>
<dbReference type="AlphaFoldDB" id="A0A3M8B3C1"/>
<keyword evidence="1" id="KW-0812">Transmembrane</keyword>
<keyword evidence="1" id="KW-1133">Transmembrane helix</keyword>
<dbReference type="Proteomes" id="UP000268829">
    <property type="component" value="Unassembled WGS sequence"/>
</dbReference>
<feature type="transmembrane region" description="Helical" evidence="1">
    <location>
        <begin position="45"/>
        <end position="62"/>
    </location>
</feature>
<proteinExistence type="predicted"/>
<accession>A0A3M8B3C1</accession>
<reference evidence="2 3" key="1">
    <citation type="submission" date="2018-10" db="EMBL/GenBank/DDBJ databases">
        <title>Phylogenomics of Brevibacillus.</title>
        <authorList>
            <person name="Dunlap C."/>
        </authorList>
    </citation>
    <scope>NUCLEOTIDE SEQUENCE [LARGE SCALE GENOMIC DNA]</scope>
    <source>
        <strain evidence="2 3">DSM 100115</strain>
    </source>
</reference>
<dbReference type="Pfam" id="PF05052">
    <property type="entry name" value="MerE"/>
    <property type="match status" value="1"/>
</dbReference>
<evidence type="ECO:0000256" key="1">
    <source>
        <dbReference type="SAM" id="Phobius"/>
    </source>
</evidence>